<gene>
    <name evidence="1" type="ORF">CLAFUR5_13033</name>
</gene>
<sequence length="93" mass="10280">MALLILTSDCRPGIASSRLLTRTEPYRKQLDWSDSFVRTPVLPADYNIMQFLTILASLLLAATVSAQECVTQATCNDGKILCDDGKPRRCAFV</sequence>
<dbReference type="AlphaFoldDB" id="A0A9Q8UV46"/>
<name>A0A9Q8UV46_PASFU</name>
<reference evidence="1" key="2">
    <citation type="journal article" date="2022" name="Microb. Genom.">
        <title>A chromosome-scale genome assembly of the tomato pathogen Cladosporium fulvum reveals a compartmentalized genome architecture and the presence of a dispensable chromosome.</title>
        <authorList>
            <person name="Zaccaron A.Z."/>
            <person name="Chen L.H."/>
            <person name="Samaras A."/>
            <person name="Stergiopoulos I."/>
        </authorList>
    </citation>
    <scope>NUCLEOTIDE SEQUENCE</scope>
    <source>
        <strain evidence="1">Race5_Kim</strain>
    </source>
</reference>
<dbReference type="RefSeq" id="XP_047767969.1">
    <property type="nucleotide sequence ID" value="XM_047912181.1"/>
</dbReference>
<proteinExistence type="predicted"/>
<protein>
    <submittedName>
        <fullName evidence="1">Uncharacterized protein</fullName>
    </submittedName>
</protein>
<organism evidence="1 2">
    <name type="scientific">Passalora fulva</name>
    <name type="common">Tomato leaf mold</name>
    <name type="synonym">Cladosporium fulvum</name>
    <dbReference type="NCBI Taxonomy" id="5499"/>
    <lineage>
        <taxon>Eukaryota</taxon>
        <taxon>Fungi</taxon>
        <taxon>Dikarya</taxon>
        <taxon>Ascomycota</taxon>
        <taxon>Pezizomycotina</taxon>
        <taxon>Dothideomycetes</taxon>
        <taxon>Dothideomycetidae</taxon>
        <taxon>Mycosphaerellales</taxon>
        <taxon>Mycosphaerellaceae</taxon>
        <taxon>Fulvia</taxon>
    </lineage>
</organism>
<dbReference type="GeneID" id="71992911"/>
<dbReference type="EMBL" id="CP090173">
    <property type="protein sequence ID" value="UJO23603.1"/>
    <property type="molecule type" value="Genomic_DNA"/>
</dbReference>
<keyword evidence="2" id="KW-1185">Reference proteome</keyword>
<accession>A0A9Q8UV46</accession>
<reference evidence="1" key="1">
    <citation type="submission" date="2021-12" db="EMBL/GenBank/DDBJ databases">
        <authorList>
            <person name="Zaccaron A."/>
            <person name="Stergiopoulos I."/>
        </authorList>
    </citation>
    <scope>NUCLEOTIDE SEQUENCE</scope>
    <source>
        <strain evidence="1">Race5_Kim</strain>
    </source>
</reference>
<dbReference type="Proteomes" id="UP000756132">
    <property type="component" value="Chromosome 11"/>
</dbReference>
<evidence type="ECO:0000313" key="2">
    <source>
        <dbReference type="Proteomes" id="UP000756132"/>
    </source>
</evidence>
<dbReference type="KEGG" id="ffu:CLAFUR5_13033"/>
<evidence type="ECO:0000313" key="1">
    <source>
        <dbReference type="EMBL" id="UJO23603.1"/>
    </source>
</evidence>